<organism evidence="2 3">
    <name type="scientific">Achaetomium macrosporum</name>
    <dbReference type="NCBI Taxonomy" id="79813"/>
    <lineage>
        <taxon>Eukaryota</taxon>
        <taxon>Fungi</taxon>
        <taxon>Dikarya</taxon>
        <taxon>Ascomycota</taxon>
        <taxon>Pezizomycotina</taxon>
        <taxon>Sordariomycetes</taxon>
        <taxon>Sordariomycetidae</taxon>
        <taxon>Sordariales</taxon>
        <taxon>Chaetomiaceae</taxon>
        <taxon>Achaetomium</taxon>
    </lineage>
</organism>
<dbReference type="AlphaFoldDB" id="A0AAN7C132"/>
<name>A0AAN7C132_9PEZI</name>
<keyword evidence="3" id="KW-1185">Reference proteome</keyword>
<reference evidence="2" key="2">
    <citation type="submission" date="2023-05" db="EMBL/GenBank/DDBJ databases">
        <authorList>
            <consortium name="Lawrence Berkeley National Laboratory"/>
            <person name="Steindorff A."/>
            <person name="Hensen N."/>
            <person name="Bonometti L."/>
            <person name="Westerberg I."/>
            <person name="Brannstrom I.O."/>
            <person name="Guillou S."/>
            <person name="Cros-Aarteil S."/>
            <person name="Calhoun S."/>
            <person name="Haridas S."/>
            <person name="Kuo A."/>
            <person name="Mondo S."/>
            <person name="Pangilinan J."/>
            <person name="Riley R."/>
            <person name="Labutti K."/>
            <person name="Andreopoulos B."/>
            <person name="Lipzen A."/>
            <person name="Chen C."/>
            <person name="Yanf M."/>
            <person name="Daum C."/>
            <person name="Ng V."/>
            <person name="Clum A."/>
            <person name="Ohm R."/>
            <person name="Martin F."/>
            <person name="Silar P."/>
            <person name="Natvig D."/>
            <person name="Lalanne C."/>
            <person name="Gautier V."/>
            <person name="Ament-Velasquez S.L."/>
            <person name="Kruys A."/>
            <person name="Hutchinson M.I."/>
            <person name="Powell A.J."/>
            <person name="Barry K."/>
            <person name="Miller A.N."/>
            <person name="Grigoriev I.V."/>
            <person name="Debuchy R."/>
            <person name="Gladieux P."/>
            <person name="Thoren M.H."/>
            <person name="Johannesson H."/>
        </authorList>
    </citation>
    <scope>NUCLEOTIDE SEQUENCE</scope>
    <source>
        <strain evidence="2">CBS 532.94</strain>
    </source>
</reference>
<comment type="caution">
    <text evidence="2">The sequence shown here is derived from an EMBL/GenBank/DDBJ whole genome shotgun (WGS) entry which is preliminary data.</text>
</comment>
<protein>
    <submittedName>
        <fullName evidence="2">Uncharacterized protein</fullName>
    </submittedName>
</protein>
<gene>
    <name evidence="2" type="ORF">C8A03DRAFT_19733</name>
</gene>
<proteinExistence type="predicted"/>
<sequence>MNSVTASARKDASHVTPRPSPRSPLKACNRAHHYAPGCGREPIAATRANSHNTAQQLQASPQPQPQPLGARQWVVGSKVGKLNRSTARAGLWLGKVNHNVECRGARPSVTLAHRPRRLGQGRKPTTPVATHWPAKSIHHDIASAPGCPRIPLADITPPASLDADGAFPNSGLPPDVTMVDIAMELPARYRAPSLPAAIDLLTEDEARRLLLRAAQSNLSLAAAIRQIALSRADAARSTRSAEQMRQESFLVDTFVEDPMSSGG</sequence>
<accession>A0AAN7C132</accession>
<evidence type="ECO:0000313" key="2">
    <source>
        <dbReference type="EMBL" id="KAK4233126.1"/>
    </source>
</evidence>
<evidence type="ECO:0000256" key="1">
    <source>
        <dbReference type="SAM" id="MobiDB-lite"/>
    </source>
</evidence>
<feature type="region of interest" description="Disordered" evidence="1">
    <location>
        <begin position="49"/>
        <end position="69"/>
    </location>
</feature>
<dbReference type="Proteomes" id="UP001303760">
    <property type="component" value="Unassembled WGS sequence"/>
</dbReference>
<evidence type="ECO:0000313" key="3">
    <source>
        <dbReference type="Proteomes" id="UP001303760"/>
    </source>
</evidence>
<dbReference type="EMBL" id="MU860659">
    <property type="protein sequence ID" value="KAK4233126.1"/>
    <property type="molecule type" value="Genomic_DNA"/>
</dbReference>
<feature type="region of interest" description="Disordered" evidence="1">
    <location>
        <begin position="1"/>
        <end position="26"/>
    </location>
</feature>
<reference evidence="2" key="1">
    <citation type="journal article" date="2023" name="Mol. Phylogenet. Evol.">
        <title>Genome-scale phylogeny and comparative genomics of the fungal order Sordariales.</title>
        <authorList>
            <person name="Hensen N."/>
            <person name="Bonometti L."/>
            <person name="Westerberg I."/>
            <person name="Brannstrom I.O."/>
            <person name="Guillou S."/>
            <person name="Cros-Aarteil S."/>
            <person name="Calhoun S."/>
            <person name="Haridas S."/>
            <person name="Kuo A."/>
            <person name="Mondo S."/>
            <person name="Pangilinan J."/>
            <person name="Riley R."/>
            <person name="LaButti K."/>
            <person name="Andreopoulos B."/>
            <person name="Lipzen A."/>
            <person name="Chen C."/>
            <person name="Yan M."/>
            <person name="Daum C."/>
            <person name="Ng V."/>
            <person name="Clum A."/>
            <person name="Steindorff A."/>
            <person name="Ohm R.A."/>
            <person name="Martin F."/>
            <person name="Silar P."/>
            <person name="Natvig D.O."/>
            <person name="Lalanne C."/>
            <person name="Gautier V."/>
            <person name="Ament-Velasquez S.L."/>
            <person name="Kruys A."/>
            <person name="Hutchinson M.I."/>
            <person name="Powell A.J."/>
            <person name="Barry K."/>
            <person name="Miller A.N."/>
            <person name="Grigoriev I.V."/>
            <person name="Debuchy R."/>
            <person name="Gladieux P."/>
            <person name="Hiltunen Thoren M."/>
            <person name="Johannesson H."/>
        </authorList>
    </citation>
    <scope>NUCLEOTIDE SEQUENCE</scope>
    <source>
        <strain evidence="2">CBS 532.94</strain>
    </source>
</reference>